<dbReference type="SFLD" id="SFLDS00029">
    <property type="entry name" value="Radical_SAM"/>
    <property type="match status" value="1"/>
</dbReference>
<dbReference type="InterPro" id="IPR020612">
    <property type="entry name" value="Methylthiotransferase_CS"/>
</dbReference>
<dbReference type="InterPro" id="IPR007197">
    <property type="entry name" value="rSAM"/>
</dbReference>
<feature type="domain" description="Radical SAM core" evidence="8">
    <location>
        <begin position="69"/>
        <end position="299"/>
    </location>
</feature>
<dbReference type="AlphaFoldDB" id="A0A8J6T7B8"/>
<dbReference type="SUPFAM" id="SSF102114">
    <property type="entry name" value="Radical SAM enzymes"/>
    <property type="match status" value="1"/>
</dbReference>
<keyword evidence="2" id="KW-0004">4Fe-4S</keyword>
<dbReference type="InterPro" id="IPR006638">
    <property type="entry name" value="Elp3/MiaA/NifB-like_rSAM"/>
</dbReference>
<comment type="cofactor">
    <cofactor evidence="1">
        <name>[4Fe-4S] cluster</name>
        <dbReference type="ChEBI" id="CHEBI:49883"/>
    </cofactor>
</comment>
<keyword evidence="7" id="KW-0411">Iron-sulfur</keyword>
<gene>
    <name evidence="9" type="ORF">H8E19_02400</name>
</gene>
<dbReference type="SFLD" id="SFLDG01082">
    <property type="entry name" value="B12-binding_domain_containing"/>
    <property type="match status" value="1"/>
</dbReference>
<dbReference type="PANTHER" id="PTHR43020">
    <property type="entry name" value="CDK5 REGULATORY SUBUNIT-ASSOCIATED PROTEIN 1"/>
    <property type="match status" value="1"/>
</dbReference>
<evidence type="ECO:0000313" key="9">
    <source>
        <dbReference type="EMBL" id="MBC8176228.1"/>
    </source>
</evidence>
<keyword evidence="5" id="KW-0479">Metal-binding</keyword>
<dbReference type="EMBL" id="JACNJD010000114">
    <property type="protein sequence ID" value="MBC8176228.1"/>
    <property type="molecule type" value="Genomic_DNA"/>
</dbReference>
<keyword evidence="6" id="KW-0408">Iron</keyword>
<evidence type="ECO:0000256" key="2">
    <source>
        <dbReference type="ARBA" id="ARBA00022485"/>
    </source>
</evidence>
<evidence type="ECO:0000256" key="5">
    <source>
        <dbReference type="ARBA" id="ARBA00022723"/>
    </source>
</evidence>
<dbReference type="Gene3D" id="3.80.30.20">
    <property type="entry name" value="tm_1862 like domain"/>
    <property type="match status" value="1"/>
</dbReference>
<evidence type="ECO:0000256" key="4">
    <source>
        <dbReference type="ARBA" id="ARBA00022691"/>
    </source>
</evidence>
<organism evidence="9 10">
    <name type="scientific">Candidatus Desulfacyla euxinica</name>
    <dbReference type="NCBI Taxonomy" id="2841693"/>
    <lineage>
        <taxon>Bacteria</taxon>
        <taxon>Deltaproteobacteria</taxon>
        <taxon>Candidatus Desulfacyla</taxon>
    </lineage>
</organism>
<evidence type="ECO:0000259" key="8">
    <source>
        <dbReference type="PROSITE" id="PS51918"/>
    </source>
</evidence>
<dbReference type="Proteomes" id="UP000650524">
    <property type="component" value="Unassembled WGS sequence"/>
</dbReference>
<evidence type="ECO:0000256" key="6">
    <source>
        <dbReference type="ARBA" id="ARBA00023004"/>
    </source>
</evidence>
<keyword evidence="3 9" id="KW-0808">Transferase</keyword>
<proteinExistence type="predicted"/>
<dbReference type="GO" id="GO:0035597">
    <property type="term" value="F:tRNA-2-methylthio-N(6)-dimethylallyladenosine(37) synthase activity"/>
    <property type="evidence" value="ECO:0007669"/>
    <property type="project" value="TreeGrafter"/>
</dbReference>
<evidence type="ECO:0000256" key="3">
    <source>
        <dbReference type="ARBA" id="ARBA00022679"/>
    </source>
</evidence>
<dbReference type="InterPro" id="IPR005839">
    <property type="entry name" value="Methylthiotransferase"/>
</dbReference>
<name>A0A8J6T7B8_9DELT</name>
<dbReference type="GO" id="GO:0051539">
    <property type="term" value="F:4 iron, 4 sulfur cluster binding"/>
    <property type="evidence" value="ECO:0007669"/>
    <property type="project" value="UniProtKB-KW"/>
</dbReference>
<evidence type="ECO:0000313" key="10">
    <source>
        <dbReference type="Proteomes" id="UP000650524"/>
    </source>
</evidence>
<dbReference type="NCBIfam" id="TIGR00089">
    <property type="entry name" value="MiaB/RimO family radical SAM methylthiotransferase"/>
    <property type="match status" value="1"/>
</dbReference>
<dbReference type="EC" id="2.8.4.-" evidence="9"/>
<evidence type="ECO:0000256" key="7">
    <source>
        <dbReference type="ARBA" id="ARBA00023014"/>
    </source>
</evidence>
<dbReference type="PROSITE" id="PS51918">
    <property type="entry name" value="RADICAL_SAM"/>
    <property type="match status" value="1"/>
</dbReference>
<dbReference type="PROSITE" id="PS01278">
    <property type="entry name" value="MTTASE_RADICAL"/>
    <property type="match status" value="1"/>
</dbReference>
<accession>A0A8J6T7B8</accession>
<sequence>GYIAAVGCYAQALPKEISQIEGVGLVADNRMKADIPRFLIKGGTSSKTTVLLKRYGADAPFDFLDIRSFPDRTRSYLKIQDGCQSLCSYCIVPFTRGPYRSLAPEKVLHMLENLSGQGYKEVVFTGIHLGKYGVDLRGDIDLVSLLQMVGREGYPLRIRLSSIEPNEIEMGLIEMAASETWLCRHFHIPLQSGDNRVLKMMHRNYTTREFAEVIEAIYAKIPHVCIGVDIMSGFPGEDSKAHRNTCSFIKDSPLSYLHVFPFSPRPGTAADKFKGRVAPGVIKKRAAELRDLGERKRNLFYQGCLQEEFQVLGEGWDSEKPGVMRGRSDNYLPVLFRSDHVRENQLVQVLMERVEGNMVIGSVL</sequence>
<reference evidence="9 10" key="1">
    <citation type="submission" date="2020-08" db="EMBL/GenBank/DDBJ databases">
        <title>Bridging the membrane lipid divide: bacteria of the FCB group superphylum have the potential to synthesize archaeal ether lipids.</title>
        <authorList>
            <person name="Villanueva L."/>
            <person name="Von Meijenfeldt F.A.B."/>
            <person name="Westbye A.B."/>
            <person name="Yadav S."/>
            <person name="Hopmans E.C."/>
            <person name="Dutilh B.E."/>
            <person name="Sinninghe Damste J.S."/>
        </authorList>
    </citation>
    <scope>NUCLEOTIDE SEQUENCE [LARGE SCALE GENOMIC DNA]</scope>
    <source>
        <strain evidence="9">NIOZ-UU27</strain>
    </source>
</reference>
<dbReference type="InterPro" id="IPR058240">
    <property type="entry name" value="rSAM_sf"/>
</dbReference>
<dbReference type="SMART" id="SM00729">
    <property type="entry name" value="Elp3"/>
    <property type="match status" value="1"/>
</dbReference>
<keyword evidence="4" id="KW-0949">S-adenosyl-L-methionine</keyword>
<feature type="non-terminal residue" evidence="9">
    <location>
        <position position="1"/>
    </location>
</feature>
<protein>
    <submittedName>
        <fullName evidence="9">MiaB/RimO family radical SAM methylthiotransferase</fullName>
        <ecNumber evidence="9">2.8.4.-</ecNumber>
    </submittedName>
</protein>
<dbReference type="GO" id="GO:0005829">
    <property type="term" value="C:cytosol"/>
    <property type="evidence" value="ECO:0007669"/>
    <property type="project" value="TreeGrafter"/>
</dbReference>
<dbReference type="InterPro" id="IPR023404">
    <property type="entry name" value="rSAM_horseshoe"/>
</dbReference>
<evidence type="ECO:0000256" key="1">
    <source>
        <dbReference type="ARBA" id="ARBA00001966"/>
    </source>
</evidence>
<dbReference type="PANTHER" id="PTHR43020:SF2">
    <property type="entry name" value="MITOCHONDRIAL TRNA METHYLTHIOTRANSFERASE CDK5RAP1"/>
    <property type="match status" value="1"/>
</dbReference>
<dbReference type="Pfam" id="PF04055">
    <property type="entry name" value="Radical_SAM"/>
    <property type="match status" value="1"/>
</dbReference>
<dbReference type="GO" id="GO:0046872">
    <property type="term" value="F:metal ion binding"/>
    <property type="evidence" value="ECO:0007669"/>
    <property type="project" value="UniProtKB-KW"/>
</dbReference>
<comment type="caution">
    <text evidence="9">The sequence shown here is derived from an EMBL/GenBank/DDBJ whole genome shotgun (WGS) entry which is preliminary data.</text>
</comment>